<name>A0AAV8SYH7_9ROSI</name>
<comment type="caution">
    <text evidence="3">The sequence shown here is derived from an EMBL/GenBank/DDBJ whole genome shotgun (WGS) entry which is preliminary data.</text>
</comment>
<dbReference type="PANTHER" id="PTHR47652:SF3">
    <property type="entry name" value="MITOCHONDRIAL IMPORT INNER MEMBRANE TRANSLOCASE SUBUNIT TIM44"/>
    <property type="match status" value="1"/>
</dbReference>
<dbReference type="PANTHER" id="PTHR47652">
    <property type="entry name" value="MITOCHONDRIAL IMPORT INNER MEMBRANE TRANSLOCASE SUBUNIT TIM44"/>
    <property type="match status" value="1"/>
</dbReference>
<accession>A0AAV8SYH7</accession>
<feature type="signal peptide" evidence="2">
    <location>
        <begin position="1"/>
        <end position="17"/>
    </location>
</feature>
<feature type="region of interest" description="Disordered" evidence="1">
    <location>
        <begin position="91"/>
        <end position="136"/>
    </location>
</feature>
<organism evidence="3 4">
    <name type="scientific">Erythroxylum novogranatense</name>
    <dbReference type="NCBI Taxonomy" id="1862640"/>
    <lineage>
        <taxon>Eukaryota</taxon>
        <taxon>Viridiplantae</taxon>
        <taxon>Streptophyta</taxon>
        <taxon>Embryophyta</taxon>
        <taxon>Tracheophyta</taxon>
        <taxon>Spermatophyta</taxon>
        <taxon>Magnoliopsida</taxon>
        <taxon>eudicotyledons</taxon>
        <taxon>Gunneridae</taxon>
        <taxon>Pentapetalae</taxon>
        <taxon>rosids</taxon>
        <taxon>fabids</taxon>
        <taxon>Malpighiales</taxon>
        <taxon>Erythroxylaceae</taxon>
        <taxon>Erythroxylum</taxon>
    </lineage>
</organism>
<feature type="chain" id="PRO_5043787603" evidence="2">
    <location>
        <begin position="18"/>
        <end position="173"/>
    </location>
</feature>
<protein>
    <submittedName>
        <fullName evidence="3">Uncharacterized protein</fullName>
    </submittedName>
</protein>
<dbReference type="EMBL" id="JAIWQS010000007">
    <property type="protein sequence ID" value="KAJ8759537.1"/>
    <property type="molecule type" value="Genomic_DNA"/>
</dbReference>
<feature type="region of interest" description="Disordered" evidence="1">
    <location>
        <begin position="54"/>
        <end position="78"/>
    </location>
</feature>
<evidence type="ECO:0000313" key="4">
    <source>
        <dbReference type="Proteomes" id="UP001159364"/>
    </source>
</evidence>
<reference evidence="3 4" key="1">
    <citation type="submission" date="2021-09" db="EMBL/GenBank/DDBJ databases">
        <title>Genomic insights and catalytic innovation underlie evolution of tropane alkaloids biosynthesis.</title>
        <authorList>
            <person name="Wang Y.-J."/>
            <person name="Tian T."/>
            <person name="Huang J.-P."/>
            <person name="Huang S.-X."/>
        </authorList>
    </citation>
    <scope>NUCLEOTIDE SEQUENCE [LARGE SCALE GENOMIC DNA]</scope>
    <source>
        <strain evidence="3">KIB-2018</strain>
        <tissue evidence="3">Leaf</tissue>
    </source>
</reference>
<evidence type="ECO:0000256" key="2">
    <source>
        <dbReference type="SAM" id="SignalP"/>
    </source>
</evidence>
<proteinExistence type="predicted"/>
<feature type="compositionally biased region" description="Basic and acidic residues" evidence="1">
    <location>
        <begin position="91"/>
        <end position="110"/>
    </location>
</feature>
<evidence type="ECO:0000313" key="3">
    <source>
        <dbReference type="EMBL" id="KAJ8759537.1"/>
    </source>
</evidence>
<keyword evidence="2" id="KW-0732">Signal</keyword>
<dbReference type="Proteomes" id="UP001159364">
    <property type="component" value="Linkage Group LG07"/>
</dbReference>
<keyword evidence="4" id="KW-1185">Reference proteome</keyword>
<gene>
    <name evidence="3" type="ORF">K2173_007156</name>
</gene>
<dbReference type="AlphaFoldDB" id="A0AAV8SYH7"/>
<evidence type="ECO:0000256" key="1">
    <source>
        <dbReference type="SAM" id="MobiDB-lite"/>
    </source>
</evidence>
<sequence length="173" mass="19294">MMNFLALSLVLTSLIAAQVWSPVPGKKLDKKEDEVIVKEGHRIIVVETYDEDGHHNTKVSISPEQRDDNSENIEPGGKFKSGMVMFERLKIEKEEGRGRESQATEAEQRQATDPTRGATTKAGEAPAIAGERTERDEATSRMVILSGRLKKLNSYSSLLNILTLMYLTCIWST</sequence>